<evidence type="ECO:0000256" key="1">
    <source>
        <dbReference type="SAM" id="SignalP"/>
    </source>
</evidence>
<dbReference type="EMBL" id="RJJD01000003">
    <property type="protein sequence ID" value="RNI28927.1"/>
    <property type="molecule type" value="Genomic_DNA"/>
</dbReference>
<dbReference type="OrthoDB" id="755509at2"/>
<dbReference type="Proteomes" id="UP000272117">
    <property type="component" value="Unassembled WGS sequence"/>
</dbReference>
<evidence type="ECO:0000313" key="2">
    <source>
        <dbReference type="EMBL" id="RNI28927.1"/>
    </source>
</evidence>
<feature type="chain" id="PRO_5018251411" description="Lipoprotein" evidence="1">
    <location>
        <begin position="20"/>
        <end position="206"/>
    </location>
</feature>
<evidence type="ECO:0000313" key="3">
    <source>
        <dbReference type="Proteomes" id="UP000272117"/>
    </source>
</evidence>
<protein>
    <recommendedName>
        <fullName evidence="4">Lipoprotein</fullName>
    </recommendedName>
</protein>
<evidence type="ECO:0008006" key="4">
    <source>
        <dbReference type="Google" id="ProtNLM"/>
    </source>
</evidence>
<keyword evidence="1" id="KW-0732">Signal</keyword>
<feature type="signal peptide" evidence="1">
    <location>
        <begin position="1"/>
        <end position="19"/>
    </location>
</feature>
<proteinExistence type="predicted"/>
<name>A0A3M9MUR9_9BACT</name>
<sequence>MKIISFVLFVIALCLTSCGDATKGVFTNYEEKKSEIDSLVSYFNKIKPKELALFIRFNSDDNIDFKLDQKNYRDTTTWYTEAIFDDYGQFHRFDIDLDDKELEDAFRIVNLDEEKIEKLRTYLEKANCNSISNSFSIPDKMKIDYSSIGYPTNDLYGLEYLIFDTIPEQAIIDEIVKGCNFKKINNRILVQYGGPAFGSDCFPDKK</sequence>
<reference evidence="2 3" key="1">
    <citation type="submission" date="2018-11" db="EMBL/GenBank/DDBJ databases">
        <title>Rufibacter latericius sp. nov., isolated from water in Baiyang Lake.</title>
        <authorList>
            <person name="Yang Y."/>
        </authorList>
    </citation>
    <scope>NUCLEOTIDE SEQUENCE [LARGE SCALE GENOMIC DNA]</scope>
    <source>
        <strain evidence="2 3">R-22-1c-1</strain>
    </source>
</reference>
<comment type="caution">
    <text evidence="2">The sequence shown here is derived from an EMBL/GenBank/DDBJ whole genome shotgun (WGS) entry which is preliminary data.</text>
</comment>
<keyword evidence="3" id="KW-1185">Reference proteome</keyword>
<organism evidence="2 3">
    <name type="scientific">Rufibacter latericius</name>
    <dbReference type="NCBI Taxonomy" id="2487040"/>
    <lineage>
        <taxon>Bacteria</taxon>
        <taxon>Pseudomonadati</taxon>
        <taxon>Bacteroidota</taxon>
        <taxon>Cytophagia</taxon>
        <taxon>Cytophagales</taxon>
        <taxon>Hymenobacteraceae</taxon>
        <taxon>Rufibacter</taxon>
    </lineage>
</organism>
<dbReference type="AlphaFoldDB" id="A0A3M9MUR9"/>
<dbReference type="RefSeq" id="WP_123125985.1">
    <property type="nucleotide sequence ID" value="NZ_RJJD01000003.1"/>
</dbReference>
<gene>
    <name evidence="2" type="ORF">EFB08_05690</name>
</gene>
<accession>A0A3M9MUR9</accession>